<dbReference type="OrthoDB" id="3391752at2"/>
<protein>
    <submittedName>
        <fullName evidence="1">Uncharacterized protein</fullName>
    </submittedName>
</protein>
<proteinExistence type="predicted"/>
<sequence length="82" mass="9223">MPKTRDWSAEERALWRNLWKSPQANEWDDSYIPAVAAYICHAVAVYDGSASAWQAQEMRHLGGQLGLTPAGMLALGWVVRHE</sequence>
<organism evidence="1 2">
    <name type="scientific">Actinotalea ferrariae CF5-4</name>
    <dbReference type="NCBI Taxonomy" id="948458"/>
    <lineage>
        <taxon>Bacteria</taxon>
        <taxon>Bacillati</taxon>
        <taxon>Actinomycetota</taxon>
        <taxon>Actinomycetes</taxon>
        <taxon>Micrococcales</taxon>
        <taxon>Cellulomonadaceae</taxon>
        <taxon>Actinotalea</taxon>
    </lineage>
</organism>
<accession>A0A021VQ05</accession>
<evidence type="ECO:0000313" key="1">
    <source>
        <dbReference type="EMBL" id="EYR63259.1"/>
    </source>
</evidence>
<keyword evidence="2" id="KW-1185">Reference proteome</keyword>
<dbReference type="Proteomes" id="UP000019753">
    <property type="component" value="Unassembled WGS sequence"/>
</dbReference>
<dbReference type="AlphaFoldDB" id="A0A021VQ05"/>
<dbReference type="EMBL" id="AXCW01000110">
    <property type="protein sequence ID" value="EYR63259.1"/>
    <property type="molecule type" value="Genomic_DNA"/>
</dbReference>
<reference evidence="1 2" key="1">
    <citation type="submission" date="2014-01" db="EMBL/GenBank/DDBJ databases">
        <title>Actinotalea ferrariae CF5-4.</title>
        <authorList>
            <person name="Chen F."/>
            <person name="Li Y."/>
            <person name="Wang G."/>
        </authorList>
    </citation>
    <scope>NUCLEOTIDE SEQUENCE [LARGE SCALE GENOMIC DNA]</scope>
    <source>
        <strain evidence="1 2">CF5-4</strain>
    </source>
</reference>
<gene>
    <name evidence="1" type="ORF">N866_01790</name>
</gene>
<name>A0A021VQ05_9CELL</name>
<evidence type="ECO:0000313" key="2">
    <source>
        <dbReference type="Proteomes" id="UP000019753"/>
    </source>
</evidence>
<comment type="caution">
    <text evidence="1">The sequence shown here is derived from an EMBL/GenBank/DDBJ whole genome shotgun (WGS) entry which is preliminary data.</text>
</comment>